<dbReference type="EMBL" id="WHZU01000005">
    <property type="protein sequence ID" value="NEH11348.1"/>
    <property type="molecule type" value="Genomic_DNA"/>
</dbReference>
<dbReference type="RefSeq" id="WP_163198325.1">
    <property type="nucleotide sequence ID" value="NZ_WHZU01000005.1"/>
</dbReference>
<accession>A0ABX0C876</accession>
<name>A0ABX0C876_9BIFI</name>
<evidence type="ECO:0000313" key="2">
    <source>
        <dbReference type="Proteomes" id="UP000475155"/>
    </source>
</evidence>
<sequence>MELVLSGKIPSVPNDFVTEPIFRLKNGSVAEKPGTEWNARPFSYSVTDFDDEQVNGALKSCGFLLPAW</sequence>
<dbReference type="Proteomes" id="UP000475155">
    <property type="component" value="Unassembled WGS sequence"/>
</dbReference>
<proteinExistence type="predicted"/>
<organism evidence="1 2">
    <name type="scientific">Bifidobacterium saimiriisciurei</name>
    <dbReference type="NCBI Taxonomy" id="2661627"/>
    <lineage>
        <taxon>Bacteria</taxon>
        <taxon>Bacillati</taxon>
        <taxon>Actinomycetota</taxon>
        <taxon>Actinomycetes</taxon>
        <taxon>Bifidobacteriales</taxon>
        <taxon>Bifidobacteriaceae</taxon>
        <taxon>Bifidobacterium</taxon>
    </lineage>
</organism>
<protein>
    <submittedName>
        <fullName evidence="1">Uncharacterized protein</fullName>
    </submittedName>
</protein>
<evidence type="ECO:0000313" key="1">
    <source>
        <dbReference type="EMBL" id="NEH11348.1"/>
    </source>
</evidence>
<gene>
    <name evidence="1" type="ORF">GFD18_04465</name>
</gene>
<comment type="caution">
    <text evidence="1">The sequence shown here is derived from an EMBL/GenBank/DDBJ whole genome shotgun (WGS) entry which is preliminary data.</text>
</comment>
<keyword evidence="2" id="KW-1185">Reference proteome</keyword>
<reference evidence="1 2" key="1">
    <citation type="submission" date="2019-10" db="EMBL/GenBank/DDBJ databases">
        <title>Bifidobacterium from non-human primates.</title>
        <authorList>
            <person name="Modesto M."/>
        </authorList>
    </citation>
    <scope>NUCLEOTIDE SEQUENCE [LARGE SCALE GENOMIC DNA]</scope>
    <source>
        <strain evidence="1 2">SMA1</strain>
    </source>
</reference>